<dbReference type="InterPro" id="IPR011856">
    <property type="entry name" value="tRNA_endonuc-like_dom_sf"/>
</dbReference>
<dbReference type="Gene3D" id="3.40.1350.10">
    <property type="match status" value="1"/>
</dbReference>
<feature type="region of interest" description="Disordered" evidence="3">
    <location>
        <begin position="1"/>
        <end position="26"/>
    </location>
</feature>
<dbReference type="EMBL" id="FNKB01000001">
    <property type="protein sequence ID" value="SDQ36690.1"/>
    <property type="molecule type" value="Genomic_DNA"/>
</dbReference>
<dbReference type="PANTHER" id="PTHR34039">
    <property type="entry name" value="UPF0102 PROTEIN YRAN"/>
    <property type="match status" value="1"/>
</dbReference>
<dbReference type="eggNOG" id="COG0792">
    <property type="taxonomic scope" value="Bacteria"/>
</dbReference>
<dbReference type="InterPro" id="IPR003509">
    <property type="entry name" value="UPF0102_YraN-like"/>
</dbReference>
<dbReference type="STRING" id="1079994.SAMN04488565_2467"/>
<dbReference type="InterPro" id="IPR011335">
    <property type="entry name" value="Restrct_endonuc-II-like"/>
</dbReference>
<comment type="similarity">
    <text evidence="1 2">Belongs to the UPF0102 family.</text>
</comment>
<protein>
    <recommendedName>
        <fullName evidence="2">UPF0102 protein SAMN04488565_2467</fullName>
    </recommendedName>
</protein>
<keyword evidence="4" id="KW-0378">Hydrolase</keyword>
<dbReference type="HAMAP" id="MF_00048">
    <property type="entry name" value="UPF0102"/>
    <property type="match status" value="1"/>
</dbReference>
<reference evidence="4 5" key="1">
    <citation type="submission" date="2016-10" db="EMBL/GenBank/DDBJ databases">
        <authorList>
            <person name="de Groot N.N."/>
        </authorList>
    </citation>
    <scope>NUCLEOTIDE SEQUENCE [LARGE SCALE GENOMIC DNA]</scope>
    <source>
        <strain evidence="4 5">DSM 22788</strain>
    </source>
</reference>
<name>A0A1H1AAT5_9MICO</name>
<gene>
    <name evidence="4" type="ORF">SAMN04488565_2467</name>
</gene>
<evidence type="ECO:0000313" key="5">
    <source>
        <dbReference type="Proteomes" id="UP000182690"/>
    </source>
</evidence>
<organism evidence="4 5">
    <name type="scientific">Leucobacter chromiiresistens</name>
    <dbReference type="NCBI Taxonomy" id="1079994"/>
    <lineage>
        <taxon>Bacteria</taxon>
        <taxon>Bacillati</taxon>
        <taxon>Actinomycetota</taxon>
        <taxon>Actinomycetes</taxon>
        <taxon>Micrococcales</taxon>
        <taxon>Microbacteriaceae</taxon>
        <taxon>Leucobacter</taxon>
    </lineage>
</organism>
<keyword evidence="4" id="KW-0255">Endonuclease</keyword>
<dbReference type="GO" id="GO:0004519">
    <property type="term" value="F:endonuclease activity"/>
    <property type="evidence" value="ECO:0007669"/>
    <property type="project" value="UniProtKB-KW"/>
</dbReference>
<accession>A0A1H1AAT5</accession>
<dbReference type="PANTHER" id="PTHR34039:SF1">
    <property type="entry name" value="UPF0102 PROTEIN YRAN"/>
    <property type="match status" value="1"/>
</dbReference>
<dbReference type="NCBIfam" id="NF009154">
    <property type="entry name" value="PRK12497.3-3"/>
    <property type="match status" value="1"/>
</dbReference>
<evidence type="ECO:0000313" key="4">
    <source>
        <dbReference type="EMBL" id="SDQ36690.1"/>
    </source>
</evidence>
<dbReference type="AlphaFoldDB" id="A0A1H1AAT5"/>
<keyword evidence="4" id="KW-0540">Nuclease</keyword>
<evidence type="ECO:0000256" key="2">
    <source>
        <dbReference type="HAMAP-Rule" id="MF_00048"/>
    </source>
</evidence>
<proteinExistence type="inferred from homology"/>
<evidence type="ECO:0000256" key="1">
    <source>
        <dbReference type="ARBA" id="ARBA00006738"/>
    </source>
</evidence>
<dbReference type="GO" id="GO:0003676">
    <property type="term" value="F:nucleic acid binding"/>
    <property type="evidence" value="ECO:0007669"/>
    <property type="project" value="InterPro"/>
</dbReference>
<dbReference type="Proteomes" id="UP000182690">
    <property type="component" value="Unassembled WGS sequence"/>
</dbReference>
<dbReference type="RefSeq" id="WP_010156794.1">
    <property type="nucleotide sequence ID" value="NZ_FNKB01000001.1"/>
</dbReference>
<dbReference type="OrthoDB" id="9794876at2"/>
<dbReference type="Pfam" id="PF02021">
    <property type="entry name" value="UPF0102"/>
    <property type="match status" value="1"/>
</dbReference>
<dbReference type="SUPFAM" id="SSF52980">
    <property type="entry name" value="Restriction endonuclease-like"/>
    <property type="match status" value="1"/>
</dbReference>
<evidence type="ECO:0000256" key="3">
    <source>
        <dbReference type="SAM" id="MobiDB-lite"/>
    </source>
</evidence>
<sequence length="137" mass="14584">MERTAGRTSGTGRGAPSGAPPRNRTLGAQGETIAAAYIEGLGCRVLDRNWRNRYGELDLVVADRGVVVAVEVKTRSGSGYGSPLEAITARKAARLRRLLLDWVRAHARSATGLRVDAIAIILRSGAEPSIDHLRGIA</sequence>